<proteinExistence type="predicted"/>
<evidence type="ECO:0000313" key="1">
    <source>
        <dbReference type="EMBL" id="MCV2870261.1"/>
    </source>
</evidence>
<gene>
    <name evidence="1" type="ORF">OEW28_16680</name>
</gene>
<name>A0ABT2ZGM5_9RHOB</name>
<comment type="caution">
    <text evidence="1">The sequence shown here is derived from an EMBL/GenBank/DDBJ whole genome shotgun (WGS) entry which is preliminary data.</text>
</comment>
<dbReference type="Pfam" id="PF12915">
    <property type="entry name" value="DUF3833"/>
    <property type="match status" value="1"/>
</dbReference>
<accession>A0ABT2ZGM5</accession>
<protein>
    <submittedName>
        <fullName evidence="1">DUF3833 domain-containing protein</fullName>
    </submittedName>
</protein>
<keyword evidence="2" id="KW-1185">Reference proteome</keyword>
<dbReference type="EMBL" id="JAOWKY010000005">
    <property type="protein sequence ID" value="MCV2870261.1"/>
    <property type="molecule type" value="Genomic_DNA"/>
</dbReference>
<sequence length="182" mass="19949">MKTLLILLLIFTALIATQRLFFSFSSQKIADYADTAPKMDIRRHLSGPLVSEGVIYGPNGRVVTRFVADMTGTWDEDGGTLQESFRYADGGGQERLWRISFSGDGSFTGEADDIVGVARGEQAGAVAHLRYSIRLPESSGGHVLDASDWLYLMENGTIMNRSEMRKFGVKVAELVATIRPAP</sequence>
<dbReference type="InterPro" id="IPR024409">
    <property type="entry name" value="DUF3833"/>
</dbReference>
<organism evidence="1 2">
    <name type="scientific">Albidovulum marisflavi</name>
    <dbReference type="NCBI Taxonomy" id="2984159"/>
    <lineage>
        <taxon>Bacteria</taxon>
        <taxon>Pseudomonadati</taxon>
        <taxon>Pseudomonadota</taxon>
        <taxon>Alphaproteobacteria</taxon>
        <taxon>Rhodobacterales</taxon>
        <taxon>Paracoccaceae</taxon>
        <taxon>Albidovulum</taxon>
    </lineage>
</organism>
<evidence type="ECO:0000313" key="2">
    <source>
        <dbReference type="Proteomes" id="UP001652542"/>
    </source>
</evidence>
<reference evidence="1 2" key="1">
    <citation type="submission" date="2022-10" db="EMBL/GenBank/DDBJ databases">
        <title>Defluviimonas sp. nov., isolated from ocean surface water.</title>
        <authorList>
            <person name="He W."/>
            <person name="Wang L."/>
            <person name="Zhang D.-F."/>
        </authorList>
    </citation>
    <scope>NUCLEOTIDE SEQUENCE [LARGE SCALE GENOMIC DNA]</scope>
    <source>
        <strain evidence="1 2">WL0002</strain>
    </source>
</reference>
<dbReference type="RefSeq" id="WP_263735935.1">
    <property type="nucleotide sequence ID" value="NZ_JAOWKY010000005.1"/>
</dbReference>
<dbReference type="Proteomes" id="UP001652542">
    <property type="component" value="Unassembled WGS sequence"/>
</dbReference>